<dbReference type="RefSeq" id="WP_144196654.1">
    <property type="nucleotide sequence ID" value="NZ_VCIZ01000002.1"/>
</dbReference>
<organism evidence="1 2">
    <name type="scientific">Cupriavidus campinensis</name>
    <dbReference type="NCBI Taxonomy" id="151783"/>
    <lineage>
        <taxon>Bacteria</taxon>
        <taxon>Pseudomonadati</taxon>
        <taxon>Pseudomonadota</taxon>
        <taxon>Betaproteobacteria</taxon>
        <taxon>Burkholderiales</taxon>
        <taxon>Burkholderiaceae</taxon>
        <taxon>Cupriavidus</taxon>
    </lineage>
</organism>
<dbReference type="InterPro" id="IPR013320">
    <property type="entry name" value="ConA-like_dom_sf"/>
</dbReference>
<reference evidence="1 2" key="1">
    <citation type="submission" date="2019-05" db="EMBL/GenBank/DDBJ databases">
        <title>Whole genome sequence analysis of Cupriavidus campinensis S14E4C strain.</title>
        <authorList>
            <person name="Abbaszade G."/>
            <person name="Szabo A."/>
            <person name="Toumi M."/>
            <person name="Toth E."/>
        </authorList>
    </citation>
    <scope>NUCLEOTIDE SEQUENCE [LARGE SCALE GENOMIC DNA]</scope>
    <source>
        <strain evidence="1 2">S14E4C</strain>
    </source>
</reference>
<sequence>MQNFTYVDEDTPVKDSLYALIDNQATVASDFAGAMFPTTNLILNQTCFRTDEQKLYRLTAMAPDVWTLQADLAAPQPINMANLPVKRPSLLLDFVNGPKRLPGRVKFSRASTACYYDASGKLVMAEANEPRLDHDPATMARLGLLIEESRTNLLLQSSDLSQAVWNKTNCTVVPAAMLGPDGAMSGSRIDRTAAGNHNIGQTITRTAPGGYTFTFSVWLMGGTMSGAVKLVIKDGADGNIGSSPDIALPAPGVWKRVFFTYKMPAGAANNVKFIVDPVNDAGSAGDYFYLFGAQGEQGTTMSSYIPTTAAAATRAADDAYVEAGAWTAASEGSVYCEGQCVADTSTQPMLWTLRATASNFVQMWATAVTQLVGFQCLYGALFQCSFSTPSSSASPVRAAFGWASNSFVGVVNGQPPVNDNLGTVPSFSSTSELWLGRDVSNSRYLNGYLRVLRYFPKRLTDAELQALTT</sequence>
<comment type="caution">
    <text evidence="1">The sequence shown here is derived from an EMBL/GenBank/DDBJ whole genome shotgun (WGS) entry which is preliminary data.</text>
</comment>
<dbReference type="SUPFAM" id="SSF49899">
    <property type="entry name" value="Concanavalin A-like lectins/glucanases"/>
    <property type="match status" value="1"/>
</dbReference>
<keyword evidence="2" id="KW-1185">Reference proteome</keyword>
<dbReference type="EMBL" id="VCIZ01000002">
    <property type="protein sequence ID" value="TSP13961.1"/>
    <property type="molecule type" value="Genomic_DNA"/>
</dbReference>
<gene>
    <name evidence="1" type="ORF">FGG12_05680</name>
</gene>
<proteinExistence type="predicted"/>
<dbReference type="Gene3D" id="2.60.120.260">
    <property type="entry name" value="Galactose-binding domain-like"/>
    <property type="match status" value="1"/>
</dbReference>
<dbReference type="Proteomes" id="UP000318943">
    <property type="component" value="Unassembled WGS sequence"/>
</dbReference>
<evidence type="ECO:0000313" key="2">
    <source>
        <dbReference type="Proteomes" id="UP000318943"/>
    </source>
</evidence>
<accession>A0ABY3ET54</accession>
<evidence type="ECO:0000313" key="1">
    <source>
        <dbReference type="EMBL" id="TSP13961.1"/>
    </source>
</evidence>
<name>A0ABY3ET54_9BURK</name>
<protein>
    <recommendedName>
        <fullName evidence="3">LamG domain-containing protein</fullName>
    </recommendedName>
</protein>
<evidence type="ECO:0008006" key="3">
    <source>
        <dbReference type="Google" id="ProtNLM"/>
    </source>
</evidence>